<proteinExistence type="predicted"/>
<dbReference type="OrthoDB" id="7363783at2"/>
<dbReference type="Proteomes" id="UP000439522">
    <property type="component" value="Unassembled WGS sequence"/>
</dbReference>
<dbReference type="Pfam" id="PF22284">
    <property type="entry name" value="DUF6961"/>
    <property type="match status" value="1"/>
</dbReference>
<dbReference type="InterPro" id="IPR054234">
    <property type="entry name" value="DUF6961"/>
</dbReference>
<reference evidence="1 2" key="1">
    <citation type="submission" date="2019-12" db="EMBL/GenBank/DDBJ databases">
        <title>Genomic-based taxomic classification of the family Erythrobacteraceae.</title>
        <authorList>
            <person name="Xu L."/>
        </authorList>
    </citation>
    <scope>NUCLEOTIDE SEQUENCE [LARGE SCALE GENOMIC DNA]</scope>
    <source>
        <strain evidence="1 2">100921-2</strain>
    </source>
</reference>
<sequence length="66" mass="7432">MISDWELWACANAYVNRHQEDAPVIAAMRCDELLEQGDLAGVRTFQAIIERIHKLLDKSPGGQSLH</sequence>
<protein>
    <submittedName>
        <fullName evidence="1">Uncharacterized protein</fullName>
    </submittedName>
</protein>
<keyword evidence="2" id="KW-1185">Reference proteome</keyword>
<gene>
    <name evidence="1" type="ORF">GRI40_06225</name>
</gene>
<organism evidence="1 2">
    <name type="scientific">Tsuneonella aeria</name>
    <dbReference type="NCBI Taxonomy" id="1837929"/>
    <lineage>
        <taxon>Bacteria</taxon>
        <taxon>Pseudomonadati</taxon>
        <taxon>Pseudomonadota</taxon>
        <taxon>Alphaproteobacteria</taxon>
        <taxon>Sphingomonadales</taxon>
        <taxon>Erythrobacteraceae</taxon>
        <taxon>Tsuneonella</taxon>
    </lineage>
</organism>
<evidence type="ECO:0000313" key="2">
    <source>
        <dbReference type="Proteomes" id="UP000439522"/>
    </source>
</evidence>
<evidence type="ECO:0000313" key="1">
    <source>
        <dbReference type="EMBL" id="MXO74816.1"/>
    </source>
</evidence>
<accession>A0A6I4TDW3</accession>
<dbReference type="EMBL" id="WTZA01000001">
    <property type="protein sequence ID" value="MXO74816.1"/>
    <property type="molecule type" value="Genomic_DNA"/>
</dbReference>
<dbReference type="AlphaFoldDB" id="A0A6I4TDW3"/>
<name>A0A6I4TDW3_9SPHN</name>
<dbReference type="RefSeq" id="WP_160610536.1">
    <property type="nucleotide sequence ID" value="NZ_WTZA01000001.1"/>
</dbReference>
<comment type="caution">
    <text evidence="1">The sequence shown here is derived from an EMBL/GenBank/DDBJ whole genome shotgun (WGS) entry which is preliminary data.</text>
</comment>